<dbReference type="AlphaFoldDB" id="A0A428ZB72"/>
<feature type="domain" description="Thioredoxin" evidence="2">
    <location>
        <begin position="42"/>
        <end position="203"/>
    </location>
</feature>
<name>A0A428ZB72_KIBAR</name>
<evidence type="ECO:0000313" key="4">
    <source>
        <dbReference type="Proteomes" id="UP000287547"/>
    </source>
</evidence>
<proteinExistence type="predicted"/>
<sequence length="204" mass="22068">MRQVVGDQSRRWWSARSTERCNGAGGHAVRLGWGMWRGRGQPAPGMSQPAMPTTTSTSSSGSAPATVPVAEQLRFTAKTVDDQSFSRKSLAGKAVVLWFWAPWCPKFRAEAGRVVATTQPNTGKVILAESPPRTSCQAIKKFVTDYKVGGFQHVADLDASIWTQFGVTQQPAYAFISPDGKVDVVKQQLSESALTERVGALVKA</sequence>
<dbReference type="Pfam" id="PF00578">
    <property type="entry name" value="AhpC-TSA"/>
    <property type="match status" value="1"/>
</dbReference>
<dbReference type="SUPFAM" id="SSF52833">
    <property type="entry name" value="Thioredoxin-like"/>
    <property type="match status" value="1"/>
</dbReference>
<organism evidence="3 4">
    <name type="scientific">Kibdelosporangium aridum</name>
    <dbReference type="NCBI Taxonomy" id="2030"/>
    <lineage>
        <taxon>Bacteria</taxon>
        <taxon>Bacillati</taxon>
        <taxon>Actinomycetota</taxon>
        <taxon>Actinomycetes</taxon>
        <taxon>Pseudonocardiales</taxon>
        <taxon>Pseudonocardiaceae</taxon>
        <taxon>Kibdelosporangium</taxon>
    </lineage>
</organism>
<dbReference type="PROSITE" id="PS51352">
    <property type="entry name" value="THIOREDOXIN_2"/>
    <property type="match status" value="1"/>
</dbReference>
<evidence type="ECO:0000259" key="2">
    <source>
        <dbReference type="PROSITE" id="PS51352"/>
    </source>
</evidence>
<reference evidence="3 4" key="1">
    <citation type="submission" date="2018-05" db="EMBL/GenBank/DDBJ databases">
        <title>Evolution of GPA BGCs.</title>
        <authorList>
            <person name="Waglechner N."/>
            <person name="Wright G.D."/>
        </authorList>
    </citation>
    <scope>NUCLEOTIDE SEQUENCE [LARGE SCALE GENOMIC DNA]</scope>
    <source>
        <strain evidence="3 4">A82846</strain>
    </source>
</reference>
<dbReference type="GO" id="GO:0016209">
    <property type="term" value="F:antioxidant activity"/>
    <property type="evidence" value="ECO:0007669"/>
    <property type="project" value="InterPro"/>
</dbReference>
<dbReference type="InterPro" id="IPR013766">
    <property type="entry name" value="Thioredoxin_domain"/>
</dbReference>
<dbReference type="Gene3D" id="3.40.30.10">
    <property type="entry name" value="Glutaredoxin"/>
    <property type="match status" value="1"/>
</dbReference>
<accession>A0A428ZB72</accession>
<gene>
    <name evidence="3" type="ORF">DMH04_18240</name>
</gene>
<dbReference type="InterPro" id="IPR036249">
    <property type="entry name" value="Thioredoxin-like_sf"/>
</dbReference>
<evidence type="ECO:0000256" key="1">
    <source>
        <dbReference type="SAM" id="MobiDB-lite"/>
    </source>
</evidence>
<protein>
    <recommendedName>
        <fullName evidence="2">Thioredoxin domain-containing protein</fullName>
    </recommendedName>
</protein>
<comment type="caution">
    <text evidence="3">The sequence shown here is derived from an EMBL/GenBank/DDBJ whole genome shotgun (WGS) entry which is preliminary data.</text>
</comment>
<dbReference type="GO" id="GO:0016491">
    <property type="term" value="F:oxidoreductase activity"/>
    <property type="evidence" value="ECO:0007669"/>
    <property type="project" value="InterPro"/>
</dbReference>
<dbReference type="InterPro" id="IPR050553">
    <property type="entry name" value="Thioredoxin_ResA/DsbE_sf"/>
</dbReference>
<feature type="compositionally biased region" description="Low complexity" evidence="1">
    <location>
        <begin position="49"/>
        <end position="64"/>
    </location>
</feature>
<dbReference type="PANTHER" id="PTHR42852:SF17">
    <property type="entry name" value="THIOREDOXIN-LIKE PROTEIN HI_1115"/>
    <property type="match status" value="1"/>
</dbReference>
<dbReference type="InterPro" id="IPR000866">
    <property type="entry name" value="AhpC/TSA"/>
</dbReference>
<dbReference type="PANTHER" id="PTHR42852">
    <property type="entry name" value="THIOL:DISULFIDE INTERCHANGE PROTEIN DSBE"/>
    <property type="match status" value="1"/>
</dbReference>
<evidence type="ECO:0000313" key="3">
    <source>
        <dbReference type="EMBL" id="RSM85230.1"/>
    </source>
</evidence>
<dbReference type="OrthoDB" id="9790194at2"/>
<dbReference type="EMBL" id="QHKI01000013">
    <property type="protein sequence ID" value="RSM85230.1"/>
    <property type="molecule type" value="Genomic_DNA"/>
</dbReference>
<dbReference type="Proteomes" id="UP000287547">
    <property type="component" value="Unassembled WGS sequence"/>
</dbReference>
<feature type="region of interest" description="Disordered" evidence="1">
    <location>
        <begin position="38"/>
        <end position="64"/>
    </location>
</feature>